<name>A0A6J4V5C0_9CYAN</name>
<sequence length="38" mass="4212">MQALKTPQLNTSVLVAAIVAFHPIQEQELDMTIFLGNE</sequence>
<dbReference type="EMBL" id="CADCWO010000078">
    <property type="protein sequence ID" value="CAA9569037.1"/>
    <property type="molecule type" value="Genomic_DNA"/>
</dbReference>
<proteinExistence type="predicted"/>
<gene>
    <name evidence="1" type="ORF">AVDCRST_MAG81-1563</name>
</gene>
<organism evidence="1">
    <name type="scientific">uncultured Synechococcales cyanobacterium</name>
    <dbReference type="NCBI Taxonomy" id="1936017"/>
    <lineage>
        <taxon>Bacteria</taxon>
        <taxon>Bacillati</taxon>
        <taxon>Cyanobacteriota</taxon>
        <taxon>Cyanophyceae</taxon>
        <taxon>Synechococcales</taxon>
        <taxon>environmental samples</taxon>
    </lineage>
</organism>
<accession>A0A6J4V5C0</accession>
<protein>
    <submittedName>
        <fullName evidence="1">Uncharacterized protein</fullName>
    </submittedName>
</protein>
<dbReference type="AlphaFoldDB" id="A0A6J4V5C0"/>
<reference evidence="1" key="1">
    <citation type="submission" date="2020-02" db="EMBL/GenBank/DDBJ databases">
        <authorList>
            <person name="Meier V. D."/>
        </authorList>
    </citation>
    <scope>NUCLEOTIDE SEQUENCE</scope>
    <source>
        <strain evidence="1">AVDCRST_MAG81</strain>
    </source>
</reference>
<evidence type="ECO:0000313" key="1">
    <source>
        <dbReference type="EMBL" id="CAA9569037.1"/>
    </source>
</evidence>